<dbReference type="GO" id="GO:0005992">
    <property type="term" value="P:trehalose biosynthetic process"/>
    <property type="evidence" value="ECO:0007669"/>
    <property type="project" value="InterPro"/>
</dbReference>
<dbReference type="OrthoDB" id="9761633at2"/>
<dbReference type="PANTHER" id="PTHR10788:SF106">
    <property type="entry name" value="BCDNA.GH08860"/>
    <property type="match status" value="1"/>
</dbReference>
<reference evidence="3 4" key="1">
    <citation type="journal article" date="2017" name="BMC Genomics">
        <title>Comparative genomic and phylogenomic analyses of the Bifidobacteriaceae family.</title>
        <authorList>
            <person name="Lugli G.A."/>
            <person name="Milani C."/>
            <person name="Turroni F."/>
            <person name="Duranti S."/>
            <person name="Mancabelli L."/>
            <person name="Mangifesta M."/>
            <person name="Ferrario C."/>
            <person name="Modesto M."/>
            <person name="Mattarelli P."/>
            <person name="Jiri K."/>
            <person name="van Sinderen D."/>
            <person name="Ventura M."/>
        </authorList>
    </citation>
    <scope>NUCLEOTIDE SEQUENCE [LARGE SCALE GENOMIC DNA]</scope>
    <source>
        <strain evidence="3 4">DSM 22924</strain>
    </source>
</reference>
<name>A0A261EW88_9BIFI</name>
<proteinExistence type="inferred from homology"/>
<dbReference type="InterPro" id="IPR006379">
    <property type="entry name" value="HAD-SF_hydro_IIB"/>
</dbReference>
<evidence type="ECO:0000313" key="4">
    <source>
        <dbReference type="Proteomes" id="UP000216004"/>
    </source>
</evidence>
<sequence length="797" mass="89470">MSRLIIVSNRLPVSLDATEDGSYSLRQNVGGLATALGPYHKAHRDCLWVGWSGISPHQCSQEDLQDIQQAYKDRRCLPIFLSQEEIDGYYDGFSNNTLWPLFHDFSHEAQFNPDDWDMYQTVNRRFAQALEPIINKDDTIWIQDYHLMLLPQMLRKRFPEVSIGWFLHIPFPSEEIFRSLPWSREILEGVLSANLLGFHTTDFVSSFIASVGRIFPESSVNQDGLIEMPDGHHAAVDAFPIGIDYNLYARTSRSGLAQDMRRGIEFSAGKSKSHFHSFMSAEGDAAAEAASQEGSWWSHHHLEDQPELDLSRSATASINQKENKIIVSVDRLDYTKGLPERLKAFGLMLEKYPEWTGHVTYYLLATPSREDVASYRELKAQVDELVGRINGRFSLLAWTPIHYITRSLSIKPVCGIYAAGDVALVTPLRDGMNLVAKEYLACHDGREGSLVLSNMCGAADELTDAFIVNPYDIDMVCEALHKALEISPQEACARNVRMQARLKVRTAANWSQTFLETLRQVTTAGMSEKRIRMDTRNEMVDAWEQATCRLILCDYDGTLTPLVKNPDRARPTKATRQMLQDVASQEGVDFFIVSGRNHQTMEEWFGDLPVGLIAEHGAWSKATSGPDAGIWKRAQGLPDAESWQPQIKALMEEAVQRVPGSFVEVKADALAWHYRKSDPRLAEIERDRLAAKLNDAVSGNGLMVMRNSKVLEVCPVAASKGQAVRPLLESGKYDFTLAFGDDTTDETMFAVMPQDSWSVKVGSGDTKARVRMQSPSAVQLLLRDLAAGTHVNDEYQR</sequence>
<comment type="similarity">
    <text evidence="2">Belongs to the glycosyltransferase 20 family.</text>
</comment>
<dbReference type="SUPFAM" id="SSF56784">
    <property type="entry name" value="HAD-like"/>
    <property type="match status" value="1"/>
</dbReference>
<dbReference type="AlphaFoldDB" id="A0A261EW88"/>
<dbReference type="NCBIfam" id="TIGR01484">
    <property type="entry name" value="HAD-SF-IIB"/>
    <property type="match status" value="1"/>
</dbReference>
<dbReference type="GO" id="GO:0005829">
    <property type="term" value="C:cytosol"/>
    <property type="evidence" value="ECO:0007669"/>
    <property type="project" value="TreeGrafter"/>
</dbReference>
<accession>A0A261EW88</accession>
<evidence type="ECO:0000256" key="1">
    <source>
        <dbReference type="ARBA" id="ARBA00006330"/>
    </source>
</evidence>
<gene>
    <name evidence="3" type="ORF">BOCO_0013</name>
</gene>
<dbReference type="EMBL" id="MWWS01000001">
    <property type="protein sequence ID" value="OZG51098.1"/>
    <property type="molecule type" value="Genomic_DNA"/>
</dbReference>
<organism evidence="3 4">
    <name type="scientific">Bombiscardovia coagulans</name>
    <dbReference type="NCBI Taxonomy" id="686666"/>
    <lineage>
        <taxon>Bacteria</taxon>
        <taxon>Bacillati</taxon>
        <taxon>Actinomycetota</taxon>
        <taxon>Actinomycetes</taxon>
        <taxon>Bifidobacteriales</taxon>
        <taxon>Bifidobacteriaceae</taxon>
        <taxon>Bombiscardovia</taxon>
    </lineage>
</organism>
<comment type="caution">
    <text evidence="3">The sequence shown here is derived from an EMBL/GenBank/DDBJ whole genome shotgun (WGS) entry which is preliminary data.</text>
</comment>
<dbReference type="RefSeq" id="WP_158520372.1">
    <property type="nucleotide sequence ID" value="NZ_MWWS01000001.1"/>
</dbReference>
<dbReference type="SUPFAM" id="SSF53756">
    <property type="entry name" value="UDP-Glycosyltransferase/glycogen phosphorylase"/>
    <property type="match status" value="2"/>
</dbReference>
<dbReference type="NCBIfam" id="TIGR00685">
    <property type="entry name" value="T6PP"/>
    <property type="match status" value="1"/>
</dbReference>
<dbReference type="Gene3D" id="3.30.70.1020">
    <property type="entry name" value="Trehalose-6-phosphate phosphatase related protein, domain 2"/>
    <property type="match status" value="1"/>
</dbReference>
<protein>
    <submittedName>
        <fullName evidence="3">Trehalose 6-phosphate synthase/phosphatase</fullName>
    </submittedName>
</protein>
<dbReference type="Pfam" id="PF00982">
    <property type="entry name" value="Glyco_transf_20"/>
    <property type="match status" value="2"/>
</dbReference>
<dbReference type="Proteomes" id="UP000216004">
    <property type="component" value="Unassembled WGS sequence"/>
</dbReference>
<comment type="similarity">
    <text evidence="1">In the C-terminal section; belongs to the trehalose phosphatase family.</text>
</comment>
<keyword evidence="4" id="KW-1185">Reference proteome</keyword>
<dbReference type="GO" id="GO:0003825">
    <property type="term" value="F:alpha,alpha-trehalose-phosphate synthase (UDP-forming) activity"/>
    <property type="evidence" value="ECO:0007669"/>
    <property type="project" value="TreeGrafter"/>
</dbReference>
<dbReference type="Gene3D" id="3.40.50.1000">
    <property type="entry name" value="HAD superfamily/HAD-like"/>
    <property type="match status" value="1"/>
</dbReference>
<dbReference type="InterPro" id="IPR023214">
    <property type="entry name" value="HAD_sf"/>
</dbReference>
<dbReference type="CDD" id="cd01627">
    <property type="entry name" value="HAD_TPP"/>
    <property type="match status" value="1"/>
</dbReference>
<dbReference type="InterPro" id="IPR003337">
    <property type="entry name" value="Trehalose_PPase"/>
</dbReference>
<dbReference type="Pfam" id="PF02358">
    <property type="entry name" value="Trehalose_PPase"/>
    <property type="match status" value="1"/>
</dbReference>
<dbReference type="InterPro" id="IPR036412">
    <property type="entry name" value="HAD-like_sf"/>
</dbReference>
<dbReference type="PANTHER" id="PTHR10788">
    <property type="entry name" value="TREHALOSE-6-PHOSPHATE SYNTHASE"/>
    <property type="match status" value="1"/>
</dbReference>
<dbReference type="InterPro" id="IPR001830">
    <property type="entry name" value="Glyco_trans_20"/>
</dbReference>
<dbReference type="Gene3D" id="3.40.50.2000">
    <property type="entry name" value="Glycogen Phosphorylase B"/>
    <property type="match status" value="3"/>
</dbReference>
<dbReference type="GO" id="GO:0004805">
    <property type="term" value="F:trehalose-phosphatase activity"/>
    <property type="evidence" value="ECO:0007669"/>
    <property type="project" value="TreeGrafter"/>
</dbReference>
<evidence type="ECO:0000256" key="2">
    <source>
        <dbReference type="ARBA" id="ARBA00008799"/>
    </source>
</evidence>
<dbReference type="CDD" id="cd03788">
    <property type="entry name" value="GT20_TPS"/>
    <property type="match status" value="1"/>
</dbReference>
<evidence type="ECO:0000313" key="3">
    <source>
        <dbReference type="EMBL" id="OZG51098.1"/>
    </source>
</evidence>